<comment type="similarity">
    <text evidence="5">Belongs to the ENTREP family.</text>
</comment>
<dbReference type="AlphaFoldDB" id="A0A3Q1GRF4"/>
<feature type="transmembrane region" description="Helical" evidence="7">
    <location>
        <begin position="36"/>
        <end position="61"/>
    </location>
</feature>
<proteinExistence type="inferred from homology"/>
<dbReference type="InterPro" id="IPR007237">
    <property type="entry name" value="CD20-like"/>
</dbReference>
<dbReference type="Proteomes" id="UP000257200">
    <property type="component" value="Unplaced"/>
</dbReference>
<dbReference type="PANTHER" id="PTHR17615:SF7">
    <property type="entry name" value="PROTEIN ENTREP3"/>
    <property type="match status" value="1"/>
</dbReference>
<dbReference type="Ensembl" id="ENSAPOT00000028124.1">
    <property type="protein sequence ID" value="ENSAPOP00000033346.1"/>
    <property type="gene ID" value="ENSAPOG00000021876.1"/>
</dbReference>
<name>A0A3Q1GRF4_9TELE</name>
<accession>A0A3Q1GRF4</accession>
<evidence type="ECO:0000313" key="9">
    <source>
        <dbReference type="Proteomes" id="UP000257200"/>
    </source>
</evidence>
<dbReference type="Pfam" id="PF04103">
    <property type="entry name" value="CD20"/>
    <property type="match status" value="1"/>
</dbReference>
<feature type="transmembrane region" description="Helical" evidence="7">
    <location>
        <begin position="125"/>
        <end position="149"/>
    </location>
</feature>
<feature type="compositionally biased region" description="Low complexity" evidence="6">
    <location>
        <begin position="1"/>
        <end position="19"/>
    </location>
</feature>
<feature type="compositionally biased region" description="Gly residues" evidence="6">
    <location>
        <begin position="386"/>
        <end position="400"/>
    </location>
</feature>
<dbReference type="GO" id="GO:0016020">
    <property type="term" value="C:membrane"/>
    <property type="evidence" value="ECO:0007669"/>
    <property type="project" value="UniProtKB-SubCell"/>
</dbReference>
<comment type="subcellular location">
    <subcellularLocation>
        <location evidence="1">Membrane</location>
        <topology evidence="1">Multi-pass membrane protein</topology>
    </subcellularLocation>
</comment>
<dbReference type="InterPro" id="IPR030431">
    <property type="entry name" value="ENTREP1-3"/>
</dbReference>
<feature type="region of interest" description="Disordered" evidence="6">
    <location>
        <begin position="1"/>
        <end position="27"/>
    </location>
</feature>
<feature type="region of interest" description="Disordered" evidence="6">
    <location>
        <begin position="643"/>
        <end position="758"/>
    </location>
</feature>
<organism evidence="8 9">
    <name type="scientific">Acanthochromis polyacanthus</name>
    <name type="common">spiny chromis</name>
    <dbReference type="NCBI Taxonomy" id="80966"/>
    <lineage>
        <taxon>Eukaryota</taxon>
        <taxon>Metazoa</taxon>
        <taxon>Chordata</taxon>
        <taxon>Craniata</taxon>
        <taxon>Vertebrata</taxon>
        <taxon>Euteleostomi</taxon>
        <taxon>Actinopterygii</taxon>
        <taxon>Neopterygii</taxon>
        <taxon>Teleostei</taxon>
        <taxon>Neoteleostei</taxon>
        <taxon>Acanthomorphata</taxon>
        <taxon>Ovalentaria</taxon>
        <taxon>Pomacentridae</taxon>
        <taxon>Acanthochromis</taxon>
    </lineage>
</organism>
<dbReference type="FunCoup" id="A0A3Q1GRF4">
    <property type="interactions" value="886"/>
</dbReference>
<sequence length="758" mass="80659">MPSPSDSSSVASASGSRGWSDSRRGMSGRGPGGARLLLYLGLCHLGLGAMVLAFSFTSMAFTSSARVRQSCPFWAGFFVSRDLSEIMKPRDNNNRASDWMVSAAGFQVVASGIVGIISWRRPLTLVVSLFMLLSAVCVILSLAGSMLSCQNAQMVKSMLTCQVENGLCVCCALTHPCSITEEESLVLYLNADCHSVRHQLKDLLFSACGLSILSTIICTLSTVTCSIHIFSLDLVHLLAPHRSRSVNPECTTPQDAFLTNMDFEEFVPPIPPPPYYPPEYTCSSETDAQSITYNGSMESPVPLYPTDCPPPYEAVMGKRAASQATVFDPHGTELSGERGTSTAFSGEVSMDSGSLLMSEIVDIPDDSSPSEDSCLMEVGLRHHGGGSRSAGEGGDGGDGGEYFSFRGPLCQTPESPLAGGPRARRFIRGERSNSCSSPSTATTTYRSPVLRRQAVLASSCSQLEAIGASTSPQQSFIPDIRVRPSTPSGQGSSSVPLGSASSTAGDQLPRQPLYLRRRAGRSEKDGENVKVDGDGVLRLVRSHSEPGLGSSTDTVDFGSGGSKASIDTGPSSEACLLPRTSLPPVAALPRKGSMKSAAAGLQVPSKPAPSSPIRLPKDCHRSLGDLKVTRVLVARFLQRSKRNLSPSSEHAGSLGQGPKRRSGTEGGTTNHLPMEQMLRTPWSTSRGHANHHPRHPHHRGHHHSHSDSRHNRHHGSRSPEGIHLRSCGDLSSSSSLRRLMAPHPPHGSSGALYSESAL</sequence>
<keyword evidence="4 7" id="KW-0472">Membrane</keyword>
<evidence type="ECO:0000256" key="3">
    <source>
        <dbReference type="ARBA" id="ARBA00022989"/>
    </source>
</evidence>
<keyword evidence="2 7" id="KW-0812">Transmembrane</keyword>
<feature type="compositionally biased region" description="Basic and acidic residues" evidence="6">
    <location>
        <begin position="520"/>
        <end position="535"/>
    </location>
</feature>
<reference evidence="8" key="1">
    <citation type="submission" date="2025-08" db="UniProtKB">
        <authorList>
            <consortium name="Ensembl"/>
        </authorList>
    </citation>
    <scope>IDENTIFICATION</scope>
</reference>
<evidence type="ECO:0000256" key="1">
    <source>
        <dbReference type="ARBA" id="ARBA00004141"/>
    </source>
</evidence>
<feature type="compositionally biased region" description="Low complexity" evidence="6">
    <location>
        <begin position="492"/>
        <end position="514"/>
    </location>
</feature>
<evidence type="ECO:0000256" key="2">
    <source>
        <dbReference type="ARBA" id="ARBA00022692"/>
    </source>
</evidence>
<feature type="compositionally biased region" description="Basic residues" evidence="6">
    <location>
        <begin position="688"/>
        <end position="716"/>
    </location>
</feature>
<keyword evidence="9" id="KW-1185">Reference proteome</keyword>
<feature type="region of interest" description="Disordered" evidence="6">
    <location>
        <begin position="380"/>
        <end position="421"/>
    </location>
</feature>
<feature type="region of interest" description="Disordered" evidence="6">
    <location>
        <begin position="468"/>
        <end position="577"/>
    </location>
</feature>
<dbReference type="InParanoid" id="A0A3Q1GRF4"/>
<feature type="transmembrane region" description="Helical" evidence="7">
    <location>
        <begin position="99"/>
        <end position="119"/>
    </location>
</feature>
<protein>
    <submittedName>
        <fullName evidence="8">Family with sequence similarity 189 member B</fullName>
    </submittedName>
</protein>
<reference evidence="8" key="2">
    <citation type="submission" date="2025-09" db="UniProtKB">
        <authorList>
            <consortium name="Ensembl"/>
        </authorList>
    </citation>
    <scope>IDENTIFICATION</scope>
</reference>
<dbReference type="PANTHER" id="PTHR17615">
    <property type="entry name" value="PROTEIN FAM189A"/>
    <property type="match status" value="1"/>
</dbReference>
<feature type="transmembrane region" description="Helical" evidence="7">
    <location>
        <begin position="203"/>
        <end position="223"/>
    </location>
</feature>
<dbReference type="GeneTree" id="ENSGT00530000063335"/>
<evidence type="ECO:0000313" key="8">
    <source>
        <dbReference type="Ensembl" id="ENSAPOP00000033346.1"/>
    </source>
</evidence>
<keyword evidence="3 7" id="KW-1133">Transmembrane helix</keyword>
<evidence type="ECO:0000256" key="5">
    <source>
        <dbReference type="ARBA" id="ARBA00034309"/>
    </source>
</evidence>
<evidence type="ECO:0000256" key="4">
    <source>
        <dbReference type="ARBA" id="ARBA00023136"/>
    </source>
</evidence>
<dbReference type="STRING" id="80966.ENSAPOP00000033346"/>
<feature type="compositionally biased region" description="Low complexity" evidence="6">
    <location>
        <begin position="724"/>
        <end position="739"/>
    </location>
</feature>
<evidence type="ECO:0000256" key="6">
    <source>
        <dbReference type="SAM" id="MobiDB-lite"/>
    </source>
</evidence>
<evidence type="ECO:0000256" key="7">
    <source>
        <dbReference type="SAM" id="Phobius"/>
    </source>
</evidence>